<comment type="similarity">
    <text evidence="1">Belongs to the ROK (NagC/XylR) family.</text>
</comment>
<evidence type="ECO:0000313" key="3">
    <source>
        <dbReference type="Proteomes" id="UP001496627"/>
    </source>
</evidence>
<reference evidence="2 3" key="1">
    <citation type="submission" date="2024-05" db="EMBL/GenBank/DDBJ databases">
        <title>Neorhizobium sp. Rsf11, a plant growth promoting and heavy metal resistant PAH-degrader.</title>
        <authorList>
            <person name="Golubev S.N."/>
            <person name="Muratova A.Y."/>
            <person name="Markelova M.I."/>
        </authorList>
    </citation>
    <scope>NUCLEOTIDE SEQUENCE [LARGE SCALE GENOMIC DNA]</scope>
    <source>
        <strain evidence="2 3">Rsf11</strain>
    </source>
</reference>
<protein>
    <submittedName>
        <fullName evidence="2">ROK family protein</fullName>
    </submittedName>
</protein>
<dbReference type="RefSeq" id="WP_227705568.1">
    <property type="nucleotide sequence ID" value="NZ_JBEAAL010000034.1"/>
</dbReference>
<gene>
    <name evidence="2" type="ORF">ABK249_29505</name>
</gene>
<sequence length="302" mass="31237">MLIGIDIGGTAIKAGAVGGGGRVWARRQVVFDRSLAFDALIARLSELTEALQKEAGETASSIGVCLPGFVDRLTGMLVDGGANVSALREKPLAKSLSAATGLPVHVENDGVAATVGEAYFGAGRGLRRFMLLTIGTGIGGAVYIDGSVVTGSRGEPPEIGAVMLREDDGTPANFEKLACAGAFLERYKRHSGKEIGSLPELFQALGHDEAAARTVDEIGRIIARVFAPLINALNLEACIVGGGVAAAGEALLKPIRIYLPELTWPMLARNNQVLQAACGNDAGLLGVAWLAQNAAKMHAAAQ</sequence>
<keyword evidence="3" id="KW-1185">Reference proteome</keyword>
<dbReference type="Gene3D" id="3.30.420.40">
    <property type="match status" value="2"/>
</dbReference>
<accession>A0ABV0MAV6</accession>
<comment type="caution">
    <text evidence="2">The sequence shown here is derived from an EMBL/GenBank/DDBJ whole genome shotgun (WGS) entry which is preliminary data.</text>
</comment>
<organism evidence="2 3">
    <name type="scientific">Neorhizobium phenanthreniclasticum</name>
    <dbReference type="NCBI Taxonomy" id="3157917"/>
    <lineage>
        <taxon>Bacteria</taxon>
        <taxon>Pseudomonadati</taxon>
        <taxon>Pseudomonadota</taxon>
        <taxon>Alphaproteobacteria</taxon>
        <taxon>Hyphomicrobiales</taxon>
        <taxon>Rhizobiaceae</taxon>
        <taxon>Rhizobium/Agrobacterium group</taxon>
        <taxon>Neorhizobium</taxon>
    </lineage>
</organism>
<dbReference type="InterPro" id="IPR043129">
    <property type="entry name" value="ATPase_NBD"/>
</dbReference>
<evidence type="ECO:0000256" key="1">
    <source>
        <dbReference type="ARBA" id="ARBA00006479"/>
    </source>
</evidence>
<dbReference type="Pfam" id="PF00480">
    <property type="entry name" value="ROK"/>
    <property type="match status" value="1"/>
</dbReference>
<dbReference type="SUPFAM" id="SSF53067">
    <property type="entry name" value="Actin-like ATPase domain"/>
    <property type="match status" value="1"/>
</dbReference>
<dbReference type="EMBL" id="JBEAAL010000034">
    <property type="protein sequence ID" value="MEQ1409048.1"/>
    <property type="molecule type" value="Genomic_DNA"/>
</dbReference>
<dbReference type="PANTHER" id="PTHR18964:SF149">
    <property type="entry name" value="BIFUNCTIONAL UDP-N-ACETYLGLUCOSAMINE 2-EPIMERASE_N-ACETYLMANNOSAMINE KINASE"/>
    <property type="match status" value="1"/>
</dbReference>
<evidence type="ECO:0000313" key="2">
    <source>
        <dbReference type="EMBL" id="MEQ1409048.1"/>
    </source>
</evidence>
<proteinExistence type="inferred from homology"/>
<name>A0ABV0MAV6_9HYPH</name>
<dbReference type="PANTHER" id="PTHR18964">
    <property type="entry name" value="ROK (REPRESSOR, ORF, KINASE) FAMILY"/>
    <property type="match status" value="1"/>
</dbReference>
<dbReference type="InterPro" id="IPR000600">
    <property type="entry name" value="ROK"/>
</dbReference>
<dbReference type="Proteomes" id="UP001496627">
    <property type="component" value="Unassembled WGS sequence"/>
</dbReference>